<organism evidence="4 5">
    <name type="scientific">Saccharibacillus endophyticus</name>
    <dbReference type="NCBI Taxonomy" id="2060666"/>
    <lineage>
        <taxon>Bacteria</taxon>
        <taxon>Bacillati</taxon>
        <taxon>Bacillota</taxon>
        <taxon>Bacilli</taxon>
        <taxon>Bacillales</taxon>
        <taxon>Paenibacillaceae</taxon>
        <taxon>Saccharibacillus</taxon>
    </lineage>
</organism>
<evidence type="ECO:0000256" key="2">
    <source>
        <dbReference type="SAM" id="Phobius"/>
    </source>
</evidence>
<keyword evidence="1" id="KW-0175">Coiled coil</keyword>
<protein>
    <recommendedName>
        <fullName evidence="6">DUF3450 domain-containing protein</fullName>
    </recommendedName>
</protein>
<dbReference type="Proteomes" id="UP000605427">
    <property type="component" value="Unassembled WGS sequence"/>
</dbReference>
<dbReference type="Gene3D" id="1.20.5.1700">
    <property type="match status" value="1"/>
</dbReference>
<evidence type="ECO:0000256" key="3">
    <source>
        <dbReference type="SAM" id="SignalP"/>
    </source>
</evidence>
<keyword evidence="5" id="KW-1185">Reference proteome</keyword>
<evidence type="ECO:0000313" key="4">
    <source>
        <dbReference type="EMBL" id="GGH76229.1"/>
    </source>
</evidence>
<sequence>MKHRFSFALRKCVPVALLVGILLLPAGRQAHAWEPFDNFVNGLEMFGELPSEVNQLRQSYQETVNQLEDAKSDIQSYREDMEGYRDQVTQLNEQNQRLDQQNQQLQQTVAALNAAQEERDRSARTMKIIIFVLIGLFVGYFLFIRVLRLGLRGRR</sequence>
<dbReference type="EMBL" id="BMDD01000002">
    <property type="protein sequence ID" value="GGH76229.1"/>
    <property type="molecule type" value="Genomic_DNA"/>
</dbReference>
<feature type="transmembrane region" description="Helical" evidence="2">
    <location>
        <begin position="128"/>
        <end position="147"/>
    </location>
</feature>
<dbReference type="SUPFAM" id="SSF58100">
    <property type="entry name" value="Bacterial hemolysins"/>
    <property type="match status" value="1"/>
</dbReference>
<evidence type="ECO:0000256" key="1">
    <source>
        <dbReference type="SAM" id="Coils"/>
    </source>
</evidence>
<feature type="signal peptide" evidence="3">
    <location>
        <begin position="1"/>
        <end position="32"/>
    </location>
</feature>
<feature type="chain" id="PRO_5045944862" description="DUF3450 domain-containing protein" evidence="3">
    <location>
        <begin position="33"/>
        <end position="155"/>
    </location>
</feature>
<keyword evidence="3" id="KW-0732">Signal</keyword>
<name>A0ABQ1ZU78_9BACL</name>
<proteinExistence type="predicted"/>
<reference evidence="5" key="1">
    <citation type="journal article" date="2019" name="Int. J. Syst. Evol. Microbiol.">
        <title>The Global Catalogue of Microorganisms (GCM) 10K type strain sequencing project: providing services to taxonomists for standard genome sequencing and annotation.</title>
        <authorList>
            <consortium name="The Broad Institute Genomics Platform"/>
            <consortium name="The Broad Institute Genome Sequencing Center for Infectious Disease"/>
            <person name="Wu L."/>
            <person name="Ma J."/>
        </authorList>
    </citation>
    <scope>NUCLEOTIDE SEQUENCE [LARGE SCALE GENOMIC DNA]</scope>
    <source>
        <strain evidence="5">CCM 8702</strain>
    </source>
</reference>
<accession>A0ABQ1ZU78</accession>
<gene>
    <name evidence="4" type="ORF">GCM10007362_18160</name>
</gene>
<evidence type="ECO:0008006" key="6">
    <source>
        <dbReference type="Google" id="ProtNLM"/>
    </source>
</evidence>
<keyword evidence="2" id="KW-1133">Transmembrane helix</keyword>
<evidence type="ECO:0000313" key="5">
    <source>
        <dbReference type="Proteomes" id="UP000605427"/>
    </source>
</evidence>
<keyword evidence="2" id="KW-0472">Membrane</keyword>
<dbReference type="RefSeq" id="WP_172242494.1">
    <property type="nucleotide sequence ID" value="NZ_BMDD01000002.1"/>
</dbReference>
<feature type="coiled-coil region" evidence="1">
    <location>
        <begin position="53"/>
        <end position="118"/>
    </location>
</feature>
<comment type="caution">
    <text evidence="4">The sequence shown here is derived from an EMBL/GenBank/DDBJ whole genome shotgun (WGS) entry which is preliminary data.</text>
</comment>
<keyword evidence="2" id="KW-0812">Transmembrane</keyword>